<reference evidence="6" key="1">
    <citation type="submission" date="2017-02" db="UniProtKB">
        <authorList>
            <consortium name="WormBaseParasite"/>
        </authorList>
    </citation>
    <scope>IDENTIFICATION</scope>
</reference>
<protein>
    <submittedName>
        <fullName evidence="6">Oxidored_FMN domain-containing protein</fullName>
    </submittedName>
</protein>
<dbReference type="InterPro" id="IPR051799">
    <property type="entry name" value="NADH_flavin_oxidoreductase"/>
</dbReference>
<keyword evidence="1" id="KW-0285">Flavoprotein</keyword>
<dbReference type="GO" id="GO:0010181">
    <property type="term" value="F:FMN binding"/>
    <property type="evidence" value="ECO:0007669"/>
    <property type="project" value="InterPro"/>
</dbReference>
<organism evidence="6">
    <name type="scientific">Nippostrongylus brasiliensis</name>
    <name type="common">Rat hookworm</name>
    <dbReference type="NCBI Taxonomy" id="27835"/>
    <lineage>
        <taxon>Eukaryota</taxon>
        <taxon>Metazoa</taxon>
        <taxon>Ecdysozoa</taxon>
        <taxon>Nematoda</taxon>
        <taxon>Chromadorea</taxon>
        <taxon>Rhabditida</taxon>
        <taxon>Rhabditina</taxon>
        <taxon>Rhabditomorpha</taxon>
        <taxon>Strongyloidea</taxon>
        <taxon>Heligmosomidae</taxon>
        <taxon>Nippostrongylus</taxon>
    </lineage>
</organism>
<evidence type="ECO:0000256" key="1">
    <source>
        <dbReference type="ARBA" id="ARBA00022630"/>
    </source>
</evidence>
<gene>
    <name evidence="4" type="ORF">NBR_LOCUS12689</name>
</gene>
<proteinExistence type="predicted"/>
<dbReference type="WBParaSite" id="NBR_0001268801-mRNA-1">
    <property type="protein sequence ID" value="NBR_0001268801-mRNA-1"/>
    <property type="gene ID" value="NBR_0001268801"/>
</dbReference>
<name>A0A0N4Y8V7_NIPBR</name>
<keyword evidence="5" id="KW-1185">Reference proteome</keyword>
<dbReference type="Gene3D" id="3.20.20.70">
    <property type="entry name" value="Aldolase class I"/>
    <property type="match status" value="1"/>
</dbReference>
<dbReference type="STRING" id="27835.A0A0N4Y8V7"/>
<evidence type="ECO:0000313" key="6">
    <source>
        <dbReference type="WBParaSite" id="NBR_0001268801-mRNA-1"/>
    </source>
</evidence>
<dbReference type="InterPro" id="IPR013785">
    <property type="entry name" value="Aldolase_TIM"/>
</dbReference>
<evidence type="ECO:0000313" key="5">
    <source>
        <dbReference type="Proteomes" id="UP000271162"/>
    </source>
</evidence>
<dbReference type="PANTHER" id="PTHR43656:SF5">
    <property type="entry name" value="NADH:FLAVIN OXIDOREDUCTASE_NADH OXIDASE N-TERMINAL DOMAIN-CONTAINING PROTEIN"/>
    <property type="match status" value="1"/>
</dbReference>
<evidence type="ECO:0000313" key="4">
    <source>
        <dbReference type="EMBL" id="VDL76278.1"/>
    </source>
</evidence>
<dbReference type="EMBL" id="UYSL01020827">
    <property type="protein sequence ID" value="VDL76278.1"/>
    <property type="molecule type" value="Genomic_DNA"/>
</dbReference>
<dbReference type="PANTHER" id="PTHR43656">
    <property type="entry name" value="BINDING OXIDOREDUCTASE, PUTATIVE (AFU_ORTHOLOGUE AFUA_2G08260)-RELATED"/>
    <property type="match status" value="1"/>
</dbReference>
<sequence>MDASVLGQSLKFRNGLAAQNRIERFQAALSERLASYDTKDLSKRGVISQRLVNVYDKWGNVKYGIVERGNVHVSPEHLEPPGNIVFNKQNDCQQSREMASKQNPVRAAEENDLEAFLYFPYYTHSAHAFPGGRRTPYNVNPHPYSCSDIQLANFGKPIALSEEQIKTEVSFEEELVTKQFPEISIRCTIHLGFDGVQIHGAHGYLLSSFLSPTTNNRTDKYGGSVEKRFRVIREIYDAIR</sequence>
<evidence type="ECO:0000256" key="2">
    <source>
        <dbReference type="ARBA" id="ARBA00023002"/>
    </source>
</evidence>
<dbReference type="InterPro" id="IPR001155">
    <property type="entry name" value="OxRdtase_FMN_N"/>
</dbReference>
<dbReference type="GO" id="GO:0016491">
    <property type="term" value="F:oxidoreductase activity"/>
    <property type="evidence" value="ECO:0007669"/>
    <property type="project" value="UniProtKB-KW"/>
</dbReference>
<dbReference type="Proteomes" id="UP000271162">
    <property type="component" value="Unassembled WGS sequence"/>
</dbReference>
<dbReference type="Pfam" id="PF00724">
    <property type="entry name" value="Oxidored_FMN"/>
    <property type="match status" value="1"/>
</dbReference>
<evidence type="ECO:0000259" key="3">
    <source>
        <dbReference type="Pfam" id="PF00724"/>
    </source>
</evidence>
<accession>A0A0N4Y8V7</accession>
<feature type="domain" description="NADH:flavin oxidoreductase/NADH oxidase N-terminal" evidence="3">
    <location>
        <begin position="130"/>
        <end position="239"/>
    </location>
</feature>
<dbReference type="AlphaFoldDB" id="A0A0N4Y8V7"/>
<keyword evidence="2" id="KW-0560">Oxidoreductase</keyword>
<reference evidence="4 5" key="2">
    <citation type="submission" date="2018-11" db="EMBL/GenBank/DDBJ databases">
        <authorList>
            <consortium name="Pathogen Informatics"/>
        </authorList>
    </citation>
    <scope>NUCLEOTIDE SEQUENCE [LARGE SCALE GENOMIC DNA]</scope>
</reference>
<dbReference type="SUPFAM" id="SSF51395">
    <property type="entry name" value="FMN-linked oxidoreductases"/>
    <property type="match status" value="1"/>
</dbReference>